<reference evidence="1 2" key="1">
    <citation type="submission" date="2017-11" db="EMBL/GenBank/DDBJ databases">
        <title>Genome sequencing of Prevotella intermedia KCOM 1779.</title>
        <authorList>
            <person name="Kook J.-K."/>
            <person name="Park S.-N."/>
            <person name="Lim Y.K."/>
        </authorList>
    </citation>
    <scope>NUCLEOTIDE SEQUENCE [LARGE SCALE GENOMIC DNA]</scope>
    <source>
        <strain evidence="1 2">KCOM 1779</strain>
    </source>
</reference>
<organism evidence="1 2">
    <name type="scientific">Prevotella intermedia</name>
    <dbReference type="NCBI Taxonomy" id="28131"/>
    <lineage>
        <taxon>Bacteria</taxon>
        <taxon>Pseudomonadati</taxon>
        <taxon>Bacteroidota</taxon>
        <taxon>Bacteroidia</taxon>
        <taxon>Bacteroidales</taxon>
        <taxon>Prevotellaceae</taxon>
        <taxon>Prevotella</taxon>
    </lineage>
</organism>
<sequence length="77" mass="9040">MWMIIFCHRNGFKSKNNTHQQEIEVQRFAEKQPYQQKHHAHQWEKVGRQCDKVVVPTIVAITSSTIGMHIERGGLIE</sequence>
<dbReference type="EMBL" id="PGGD01000001">
    <property type="protein sequence ID" value="PJF00610.1"/>
    <property type="molecule type" value="Genomic_DNA"/>
</dbReference>
<evidence type="ECO:0000313" key="1">
    <source>
        <dbReference type="EMBL" id="PJF00610.1"/>
    </source>
</evidence>
<evidence type="ECO:0000313" key="2">
    <source>
        <dbReference type="Proteomes" id="UP000228641"/>
    </source>
</evidence>
<dbReference type="AlphaFoldDB" id="A0A2M8M8S9"/>
<gene>
    <name evidence="1" type="ORF">CUB97_04710</name>
</gene>
<proteinExistence type="predicted"/>
<accession>A0A2M8M8S9</accession>
<name>A0A2M8M8S9_PREIN</name>
<protein>
    <submittedName>
        <fullName evidence="1">Uncharacterized protein</fullName>
    </submittedName>
</protein>
<comment type="caution">
    <text evidence="1">The sequence shown here is derived from an EMBL/GenBank/DDBJ whole genome shotgun (WGS) entry which is preliminary data.</text>
</comment>
<dbReference type="Proteomes" id="UP000228641">
    <property type="component" value="Unassembled WGS sequence"/>
</dbReference>